<evidence type="ECO:0000313" key="2">
    <source>
        <dbReference type="EMBL" id="PFX20987.1"/>
    </source>
</evidence>
<comment type="caution">
    <text evidence="2">The sequence shown here is derived from an EMBL/GenBank/DDBJ whole genome shotgun (WGS) entry which is preliminary data.</text>
</comment>
<evidence type="ECO:0000256" key="1">
    <source>
        <dbReference type="SAM" id="SignalP"/>
    </source>
</evidence>
<feature type="chain" id="PRO_5013106572" evidence="1">
    <location>
        <begin position="24"/>
        <end position="85"/>
    </location>
</feature>
<dbReference type="AlphaFoldDB" id="A0A2B4RXC9"/>
<keyword evidence="3" id="KW-1185">Reference proteome</keyword>
<dbReference type="Proteomes" id="UP000225706">
    <property type="component" value="Unassembled WGS sequence"/>
</dbReference>
<evidence type="ECO:0000313" key="3">
    <source>
        <dbReference type="Proteomes" id="UP000225706"/>
    </source>
</evidence>
<proteinExistence type="predicted"/>
<dbReference type="EMBL" id="LSMT01000296">
    <property type="protein sequence ID" value="PFX20987.1"/>
    <property type="molecule type" value="Genomic_DNA"/>
</dbReference>
<accession>A0A2B4RXC9</accession>
<reference evidence="3" key="1">
    <citation type="journal article" date="2017" name="bioRxiv">
        <title>Comparative analysis of the genomes of Stylophora pistillata and Acropora digitifera provides evidence for extensive differences between species of corals.</title>
        <authorList>
            <person name="Voolstra C.R."/>
            <person name="Li Y."/>
            <person name="Liew Y.J."/>
            <person name="Baumgarten S."/>
            <person name="Zoccola D."/>
            <person name="Flot J.-F."/>
            <person name="Tambutte S."/>
            <person name="Allemand D."/>
            <person name="Aranda M."/>
        </authorList>
    </citation>
    <scope>NUCLEOTIDE SEQUENCE [LARGE SCALE GENOMIC DNA]</scope>
</reference>
<sequence length="85" mass="10045">MSTARSFFLSLLLICFLLGHALGSRYREKFKEKMEERSERREERKEEGKGTVIGWRRKRSIQVSRPEISKEEATDFINGYDSDID</sequence>
<gene>
    <name evidence="2" type="ORF">AWC38_SpisGene14543</name>
</gene>
<keyword evidence="1" id="KW-0732">Signal</keyword>
<organism evidence="2 3">
    <name type="scientific">Stylophora pistillata</name>
    <name type="common">Smooth cauliflower coral</name>
    <dbReference type="NCBI Taxonomy" id="50429"/>
    <lineage>
        <taxon>Eukaryota</taxon>
        <taxon>Metazoa</taxon>
        <taxon>Cnidaria</taxon>
        <taxon>Anthozoa</taxon>
        <taxon>Hexacorallia</taxon>
        <taxon>Scleractinia</taxon>
        <taxon>Astrocoeniina</taxon>
        <taxon>Pocilloporidae</taxon>
        <taxon>Stylophora</taxon>
    </lineage>
</organism>
<feature type="signal peptide" evidence="1">
    <location>
        <begin position="1"/>
        <end position="23"/>
    </location>
</feature>
<protein>
    <submittedName>
        <fullName evidence="2">Uncharacterized protein</fullName>
    </submittedName>
</protein>
<name>A0A2B4RXC9_STYPI</name>